<comment type="function">
    <text evidence="6">Involved in transcription antitermination. Required for transcription of ribosomal RNA (rRNA) genes. Binds specifically to the boxA antiterminator sequence of the ribosomal RNA (rrn) operons.</text>
</comment>
<dbReference type="NCBIfam" id="TIGR01951">
    <property type="entry name" value="nusB"/>
    <property type="match status" value="1"/>
</dbReference>
<keyword evidence="9" id="KW-1185">Reference proteome</keyword>
<dbReference type="SUPFAM" id="SSF48013">
    <property type="entry name" value="NusB-like"/>
    <property type="match status" value="1"/>
</dbReference>
<evidence type="ECO:0000256" key="1">
    <source>
        <dbReference type="ARBA" id="ARBA00005952"/>
    </source>
</evidence>
<dbReference type="PANTHER" id="PTHR11078">
    <property type="entry name" value="N UTILIZATION SUBSTANCE PROTEIN B-RELATED"/>
    <property type="match status" value="1"/>
</dbReference>
<dbReference type="InterPro" id="IPR011605">
    <property type="entry name" value="NusB_fam"/>
</dbReference>
<keyword evidence="4 6" id="KW-0805">Transcription regulation</keyword>
<proteinExistence type="inferred from homology"/>
<evidence type="ECO:0000313" key="8">
    <source>
        <dbReference type="EMBL" id="GIM27946.1"/>
    </source>
</evidence>
<keyword evidence="2 6" id="KW-0889">Transcription antitermination</keyword>
<sequence>MNRVKSREVAVQLSYQMLMNKESAEEVIQSLIENYEEDLNELDLEYIKRIITGIDEKKDELDATIEKYLVNWKFNRIPKVNISILRMAIFEMLYMNDIPEKVSINEAIELAKIFSDEKSVSFINGILDKILKSN</sequence>
<feature type="domain" description="NusB/RsmB/TIM44" evidence="7">
    <location>
        <begin position="5"/>
        <end position="132"/>
    </location>
</feature>
<dbReference type="PANTHER" id="PTHR11078:SF3">
    <property type="entry name" value="ANTITERMINATION NUSB DOMAIN-CONTAINING PROTEIN"/>
    <property type="match status" value="1"/>
</dbReference>
<dbReference type="HAMAP" id="MF_00073">
    <property type="entry name" value="NusB"/>
    <property type="match status" value="1"/>
</dbReference>
<reference evidence="8" key="1">
    <citation type="submission" date="2021-03" db="EMBL/GenBank/DDBJ databases">
        <title>Taxonomic study of Clostridium polyendosporum from meadow-gley soil under rice.</title>
        <authorList>
            <person name="Kobayashi H."/>
            <person name="Tanizawa Y."/>
            <person name="Yagura M."/>
        </authorList>
    </citation>
    <scope>NUCLEOTIDE SEQUENCE</scope>
    <source>
        <strain evidence="8">JCM 30710</strain>
    </source>
</reference>
<name>A0A919VFW7_9CLOT</name>
<keyword evidence="3 6" id="KW-0694">RNA-binding</keyword>
<evidence type="ECO:0000256" key="2">
    <source>
        <dbReference type="ARBA" id="ARBA00022814"/>
    </source>
</evidence>
<dbReference type="Proteomes" id="UP000679179">
    <property type="component" value="Unassembled WGS sequence"/>
</dbReference>
<gene>
    <name evidence="6 8" type="primary">nusB</name>
    <name evidence="8" type="ORF">CPJCM30710_06120</name>
</gene>
<dbReference type="InterPro" id="IPR035926">
    <property type="entry name" value="NusB-like_sf"/>
</dbReference>
<accession>A0A919VFW7</accession>
<organism evidence="8 9">
    <name type="scientific">Clostridium polyendosporum</name>
    <dbReference type="NCBI Taxonomy" id="69208"/>
    <lineage>
        <taxon>Bacteria</taxon>
        <taxon>Bacillati</taxon>
        <taxon>Bacillota</taxon>
        <taxon>Clostridia</taxon>
        <taxon>Eubacteriales</taxon>
        <taxon>Clostridiaceae</taxon>
        <taxon>Clostridium</taxon>
    </lineage>
</organism>
<evidence type="ECO:0000256" key="6">
    <source>
        <dbReference type="HAMAP-Rule" id="MF_00073"/>
    </source>
</evidence>
<dbReference type="GO" id="GO:0006353">
    <property type="term" value="P:DNA-templated transcription termination"/>
    <property type="evidence" value="ECO:0007669"/>
    <property type="project" value="UniProtKB-UniRule"/>
</dbReference>
<dbReference type="EMBL" id="BOPZ01000003">
    <property type="protein sequence ID" value="GIM27946.1"/>
    <property type="molecule type" value="Genomic_DNA"/>
</dbReference>
<dbReference type="InterPro" id="IPR006027">
    <property type="entry name" value="NusB_RsmB_TIM44"/>
</dbReference>
<evidence type="ECO:0000256" key="4">
    <source>
        <dbReference type="ARBA" id="ARBA00023015"/>
    </source>
</evidence>
<comment type="similarity">
    <text evidence="1 6">Belongs to the NusB family.</text>
</comment>
<dbReference type="AlphaFoldDB" id="A0A919VFW7"/>
<evidence type="ECO:0000256" key="3">
    <source>
        <dbReference type="ARBA" id="ARBA00022884"/>
    </source>
</evidence>
<evidence type="ECO:0000256" key="5">
    <source>
        <dbReference type="ARBA" id="ARBA00023163"/>
    </source>
</evidence>
<comment type="caution">
    <text evidence="8">The sequence shown here is derived from an EMBL/GenBank/DDBJ whole genome shotgun (WGS) entry which is preliminary data.</text>
</comment>
<protein>
    <recommendedName>
        <fullName evidence="6">Transcription antitermination protein NusB</fullName>
    </recommendedName>
    <alternativeName>
        <fullName evidence="6">Antitermination factor NusB</fullName>
    </alternativeName>
</protein>
<dbReference type="RefSeq" id="WP_212902696.1">
    <property type="nucleotide sequence ID" value="NZ_BOPZ01000003.1"/>
</dbReference>
<evidence type="ECO:0000313" key="9">
    <source>
        <dbReference type="Proteomes" id="UP000679179"/>
    </source>
</evidence>
<dbReference type="Gene3D" id="1.10.940.10">
    <property type="entry name" value="NusB-like"/>
    <property type="match status" value="1"/>
</dbReference>
<dbReference type="GO" id="GO:0005829">
    <property type="term" value="C:cytosol"/>
    <property type="evidence" value="ECO:0007669"/>
    <property type="project" value="TreeGrafter"/>
</dbReference>
<dbReference type="Pfam" id="PF01029">
    <property type="entry name" value="NusB"/>
    <property type="match status" value="1"/>
</dbReference>
<keyword evidence="5 6" id="KW-0804">Transcription</keyword>
<dbReference type="GO" id="GO:0003723">
    <property type="term" value="F:RNA binding"/>
    <property type="evidence" value="ECO:0007669"/>
    <property type="project" value="UniProtKB-UniRule"/>
</dbReference>
<dbReference type="GO" id="GO:0031564">
    <property type="term" value="P:transcription antitermination"/>
    <property type="evidence" value="ECO:0007669"/>
    <property type="project" value="UniProtKB-KW"/>
</dbReference>
<evidence type="ECO:0000259" key="7">
    <source>
        <dbReference type="Pfam" id="PF01029"/>
    </source>
</evidence>